<proteinExistence type="predicted"/>
<evidence type="ECO:0000313" key="3">
    <source>
        <dbReference type="Proteomes" id="UP000433406"/>
    </source>
</evidence>
<dbReference type="AlphaFoldDB" id="A0A6I3JEN0"/>
<comment type="caution">
    <text evidence="2">The sequence shown here is derived from an EMBL/GenBank/DDBJ whole genome shotgun (WGS) entry which is preliminary data.</text>
</comment>
<name>A0A6I3JEN0_9ACTN</name>
<dbReference type="Proteomes" id="UP000433406">
    <property type="component" value="Unassembled WGS sequence"/>
</dbReference>
<evidence type="ECO:0000256" key="1">
    <source>
        <dbReference type="SAM" id="MobiDB-lite"/>
    </source>
</evidence>
<protein>
    <submittedName>
        <fullName evidence="2">Uncharacterized protein</fullName>
    </submittedName>
</protein>
<feature type="region of interest" description="Disordered" evidence="1">
    <location>
        <begin position="28"/>
        <end position="47"/>
    </location>
</feature>
<feature type="compositionally biased region" description="Low complexity" evidence="1">
    <location>
        <begin position="29"/>
        <end position="47"/>
    </location>
</feature>
<evidence type="ECO:0000313" key="2">
    <source>
        <dbReference type="EMBL" id="MTB96664.1"/>
    </source>
</evidence>
<accession>A0A6I3JEN0</accession>
<gene>
    <name evidence="2" type="ORF">GGQ22_16430</name>
</gene>
<keyword evidence="3" id="KW-1185">Reference proteome</keyword>
<dbReference type="RefSeq" id="WP_154616550.1">
    <property type="nucleotide sequence ID" value="NZ_CP053660.1"/>
</dbReference>
<sequence length="47" mass="5334">MSALTEVDHDRLRRAEQRWLRQSAERLRAAATRRGAAKRTTGAGEAR</sequence>
<organism evidence="2 3">
    <name type="scientific">Nocardioides marmotae</name>
    <dbReference type="NCBI Taxonomy" id="2663857"/>
    <lineage>
        <taxon>Bacteria</taxon>
        <taxon>Bacillati</taxon>
        <taxon>Actinomycetota</taxon>
        <taxon>Actinomycetes</taxon>
        <taxon>Propionibacteriales</taxon>
        <taxon>Nocardioidaceae</taxon>
        <taxon>Nocardioides</taxon>
    </lineage>
</organism>
<dbReference type="EMBL" id="WLCI01000018">
    <property type="protein sequence ID" value="MTB96664.1"/>
    <property type="molecule type" value="Genomic_DNA"/>
</dbReference>
<reference evidence="2 3" key="1">
    <citation type="submission" date="2019-10" db="EMBL/GenBank/DDBJ databases">
        <title>Nocardioides novel species isolated from the excrement of Marmot.</title>
        <authorList>
            <person name="Zhang G."/>
        </authorList>
    </citation>
    <scope>NUCLEOTIDE SEQUENCE [LARGE SCALE GENOMIC DNA]</scope>
    <source>
        <strain evidence="3">zg-579</strain>
    </source>
</reference>